<evidence type="ECO:0000313" key="2">
    <source>
        <dbReference type="Proteomes" id="UP000182465"/>
    </source>
</evidence>
<comment type="caution">
    <text evidence="1">The sequence shown here is derived from an EMBL/GenBank/DDBJ whole genome shotgun (WGS) entry which is preliminary data.</text>
</comment>
<dbReference type="Pfam" id="PF21748">
    <property type="entry name" value="UPF0150"/>
    <property type="match status" value="1"/>
</dbReference>
<accession>A0A1J4TZ23</accession>
<proteinExistence type="predicted"/>
<sequence length="80" mass="9090">MLGKAEYAYDDETKSWCVVLDDLPGVYAQADSVEQARQQMAEVIEDYIIVSLRQNNKLPFFNKKSISSPKQKVESNIAYA</sequence>
<dbReference type="EMBL" id="MNVB01000062">
    <property type="protein sequence ID" value="OIO16393.1"/>
    <property type="molecule type" value="Genomic_DNA"/>
</dbReference>
<organism evidence="1 2">
    <name type="scientific">Candidatus Kuenenbacteria bacterium CG1_02_38_13</name>
    <dbReference type="NCBI Taxonomy" id="1805235"/>
    <lineage>
        <taxon>Bacteria</taxon>
        <taxon>Candidatus Kueneniibacteriota</taxon>
    </lineage>
</organism>
<name>A0A1J4TZ23_9BACT</name>
<dbReference type="InterPro" id="IPR049389">
    <property type="entry name" value="TTHA0281-like"/>
</dbReference>
<dbReference type="Proteomes" id="UP000182465">
    <property type="component" value="Unassembled WGS sequence"/>
</dbReference>
<dbReference type="InterPro" id="IPR035069">
    <property type="entry name" value="TTHA1013/TTHA0281-like"/>
</dbReference>
<reference evidence="1 2" key="1">
    <citation type="journal article" date="2016" name="Environ. Microbiol.">
        <title>Genomic resolution of a cold subsurface aquifer community provides metabolic insights for novel microbes adapted to high CO concentrations.</title>
        <authorList>
            <person name="Probst A.J."/>
            <person name="Castelle C.J."/>
            <person name="Singh A."/>
            <person name="Brown C.T."/>
            <person name="Anantharaman K."/>
            <person name="Sharon I."/>
            <person name="Hug L.A."/>
            <person name="Burstein D."/>
            <person name="Emerson J.B."/>
            <person name="Thomas B.C."/>
            <person name="Banfield J.F."/>
        </authorList>
    </citation>
    <scope>NUCLEOTIDE SEQUENCE [LARGE SCALE GENOMIC DNA]</scope>
    <source>
        <strain evidence="1">CG1_02_38_13</strain>
    </source>
</reference>
<evidence type="ECO:0000313" key="1">
    <source>
        <dbReference type="EMBL" id="OIO16393.1"/>
    </source>
</evidence>
<dbReference type="AlphaFoldDB" id="A0A1J4TZ23"/>
<dbReference type="SUPFAM" id="SSF143100">
    <property type="entry name" value="TTHA1013/TTHA0281-like"/>
    <property type="match status" value="1"/>
</dbReference>
<gene>
    <name evidence="1" type="ORF">AUJ29_02775</name>
</gene>
<dbReference type="Gene3D" id="3.30.160.250">
    <property type="match status" value="1"/>
</dbReference>
<protein>
    <submittedName>
        <fullName evidence="1">Uncharacterized protein</fullName>
    </submittedName>
</protein>